<dbReference type="PANTHER" id="PTHR11561">
    <property type="entry name" value="PHOSPHOENOLPYRUVATE CARBOXYKINASE"/>
    <property type="match status" value="1"/>
</dbReference>
<dbReference type="PANTHER" id="PTHR11561:SF0">
    <property type="entry name" value="PHOSPHOENOLPYRUVATE CARBOXYKINASE [GTP]-RELATED"/>
    <property type="match status" value="1"/>
</dbReference>
<feature type="binding site" evidence="8">
    <location>
        <begin position="222"/>
        <end position="224"/>
    </location>
    <ligand>
        <name>substrate</name>
    </ligand>
</feature>
<proteinExistence type="inferred from homology"/>
<evidence type="ECO:0000256" key="8">
    <source>
        <dbReference type="HAMAP-Rule" id="MF_00452"/>
    </source>
</evidence>
<keyword evidence="8" id="KW-0963">Cytoplasm</keyword>
<dbReference type="InterPro" id="IPR035077">
    <property type="entry name" value="PEP_carboxykinase_GTP_C"/>
</dbReference>
<keyword evidence="6 8" id="KW-0464">Manganese</keyword>
<dbReference type="Pfam" id="PF17297">
    <property type="entry name" value="PEPCK_N"/>
    <property type="match status" value="1"/>
</dbReference>
<evidence type="ECO:0000256" key="7">
    <source>
        <dbReference type="ARBA" id="ARBA00023239"/>
    </source>
</evidence>
<dbReference type="SUPFAM" id="SSF53795">
    <property type="entry name" value="PEP carboxykinase-like"/>
    <property type="match status" value="1"/>
</dbReference>
<feature type="binding site" evidence="8">
    <location>
        <position position="94"/>
    </location>
    <ligand>
        <name>substrate</name>
    </ligand>
</feature>
<protein>
    <recommendedName>
        <fullName evidence="8">Phosphoenolpyruvate carboxykinase [GTP]</fullName>
        <shortName evidence="8">PEP carboxykinase</shortName>
        <shortName evidence="8">PEPCK</shortName>
        <ecNumber evidence="8">4.1.1.32</ecNumber>
    </recommendedName>
    <alternativeName>
        <fullName evidence="8">GTP-dependent phosphoenolpyruvate carboxykinase</fullName>
        <shortName evidence="8">GTP-PEPCK</shortName>
    </alternativeName>
</protein>
<dbReference type="InterPro" id="IPR035078">
    <property type="entry name" value="PEP_carboxykinase_GTP_N"/>
</dbReference>
<dbReference type="Gene3D" id="3.40.449.10">
    <property type="entry name" value="Phosphoenolpyruvate Carboxykinase, domain 1"/>
    <property type="match status" value="1"/>
</dbReference>
<feature type="active site" evidence="8">
    <location>
        <position position="275"/>
    </location>
</feature>
<dbReference type="EMBL" id="BMNY01000002">
    <property type="protein sequence ID" value="GGM77363.1"/>
    <property type="molecule type" value="Genomic_DNA"/>
</dbReference>
<comment type="function">
    <text evidence="8">Catalyzes the conversion of oxaloacetate (OAA) to phosphoenolpyruvate (PEP), the rate-limiting step in the metabolic pathway that produces glucose from lactate and other precursors derived from the citric acid cycle.</text>
</comment>
<feature type="binding site" evidence="8">
    <location>
        <begin position="512"/>
        <end position="515"/>
    </location>
    <ligand>
        <name>GTP</name>
        <dbReference type="ChEBI" id="CHEBI:37565"/>
    </ligand>
</feature>
<dbReference type="GO" id="GO:0033993">
    <property type="term" value="P:response to lipid"/>
    <property type="evidence" value="ECO:0007669"/>
    <property type="project" value="TreeGrafter"/>
</dbReference>
<dbReference type="InterPro" id="IPR008209">
    <property type="entry name" value="PEP_carboxykinase_GTP"/>
</dbReference>
<dbReference type="HAMAP" id="MF_00452">
    <property type="entry name" value="PEPCK_GTP"/>
    <property type="match status" value="1"/>
</dbReference>
<accession>A0AA37BS68</accession>
<comment type="similarity">
    <text evidence="1 8">Belongs to the phosphoenolpyruvate carboxykinase [GTP] family.</text>
</comment>
<keyword evidence="3 8" id="KW-0547">Nucleotide-binding</keyword>
<feature type="binding site" evidence="8">
    <location>
        <begin position="274"/>
        <end position="279"/>
    </location>
    <ligand>
        <name>GTP</name>
        <dbReference type="ChEBI" id="CHEBI:37565"/>
    </ligand>
</feature>
<dbReference type="GO" id="GO:0006094">
    <property type="term" value="P:gluconeogenesis"/>
    <property type="evidence" value="ECO:0007669"/>
    <property type="project" value="UniProtKB-UniRule"/>
</dbReference>
<reference evidence="11" key="2">
    <citation type="submission" date="2022-09" db="EMBL/GenBank/DDBJ databases">
        <authorList>
            <person name="Sun Q."/>
            <person name="Ohkuma M."/>
        </authorList>
    </citation>
    <scope>NUCLEOTIDE SEQUENCE</scope>
    <source>
        <strain evidence="11">JCM 13583</strain>
    </source>
</reference>
<dbReference type="GO" id="GO:0005525">
    <property type="term" value="F:GTP binding"/>
    <property type="evidence" value="ECO:0007669"/>
    <property type="project" value="UniProtKB-UniRule"/>
</dbReference>
<keyword evidence="12" id="KW-1185">Reference proteome</keyword>
<evidence type="ECO:0000256" key="4">
    <source>
        <dbReference type="ARBA" id="ARBA00022793"/>
    </source>
</evidence>
<evidence type="ECO:0000256" key="6">
    <source>
        <dbReference type="ARBA" id="ARBA00023211"/>
    </source>
</evidence>
<dbReference type="CDD" id="cd00819">
    <property type="entry name" value="PEPCK_GTP"/>
    <property type="match status" value="1"/>
</dbReference>
<dbReference type="SUPFAM" id="SSF68923">
    <property type="entry name" value="PEP carboxykinase N-terminal domain"/>
    <property type="match status" value="1"/>
</dbReference>
<dbReference type="InterPro" id="IPR013035">
    <property type="entry name" value="PEP_carboxykinase_C"/>
</dbReference>
<name>A0AA37BS68_9ARCH</name>
<reference evidence="11" key="1">
    <citation type="journal article" date="2014" name="Int. J. Syst. Evol. Microbiol.">
        <title>Complete genome sequence of Corynebacterium casei LMG S-19264T (=DSM 44701T), isolated from a smear-ripened cheese.</title>
        <authorList>
            <consortium name="US DOE Joint Genome Institute (JGI-PGF)"/>
            <person name="Walter F."/>
            <person name="Albersmeier A."/>
            <person name="Kalinowski J."/>
            <person name="Ruckert C."/>
        </authorList>
    </citation>
    <scope>NUCLEOTIDE SEQUENCE</scope>
    <source>
        <strain evidence="11">JCM 13583</strain>
    </source>
</reference>
<comment type="cofactor">
    <cofactor evidence="8">
        <name>Mn(2+)</name>
        <dbReference type="ChEBI" id="CHEBI:29035"/>
    </cofactor>
    <text evidence="8">Binds 1 Mn(2+) ion per subunit.</text>
</comment>
<comment type="catalytic activity">
    <reaction evidence="8">
        <text>oxaloacetate + GTP = phosphoenolpyruvate + GDP + CO2</text>
        <dbReference type="Rhea" id="RHEA:10388"/>
        <dbReference type="ChEBI" id="CHEBI:16452"/>
        <dbReference type="ChEBI" id="CHEBI:16526"/>
        <dbReference type="ChEBI" id="CHEBI:37565"/>
        <dbReference type="ChEBI" id="CHEBI:58189"/>
        <dbReference type="ChEBI" id="CHEBI:58702"/>
        <dbReference type="EC" id="4.1.1.32"/>
    </reaction>
</comment>
<dbReference type="GO" id="GO:0005829">
    <property type="term" value="C:cytosol"/>
    <property type="evidence" value="ECO:0007669"/>
    <property type="project" value="TreeGrafter"/>
</dbReference>
<dbReference type="GO" id="GO:0006107">
    <property type="term" value="P:oxaloacetate metabolic process"/>
    <property type="evidence" value="ECO:0007669"/>
    <property type="project" value="TreeGrafter"/>
</dbReference>
<dbReference type="GO" id="GO:0019543">
    <property type="term" value="P:propionate catabolic process"/>
    <property type="evidence" value="ECO:0007669"/>
    <property type="project" value="TreeGrafter"/>
</dbReference>
<dbReference type="AlphaFoldDB" id="A0AA37BS68"/>
<dbReference type="GO" id="GO:0046327">
    <property type="term" value="P:glycerol biosynthetic process from pyruvate"/>
    <property type="evidence" value="ECO:0007669"/>
    <property type="project" value="TreeGrafter"/>
</dbReference>
<dbReference type="Gene3D" id="3.90.228.20">
    <property type="match status" value="1"/>
</dbReference>
<feature type="binding site" evidence="8">
    <location>
        <begin position="386"/>
        <end position="388"/>
    </location>
    <ligand>
        <name>substrate</name>
    </ligand>
</feature>
<dbReference type="Pfam" id="PF00821">
    <property type="entry name" value="PEPCK_GTP"/>
    <property type="match status" value="1"/>
</dbReference>
<evidence type="ECO:0000259" key="10">
    <source>
        <dbReference type="Pfam" id="PF17297"/>
    </source>
</evidence>
<keyword evidence="7 8" id="KW-0456">Lyase</keyword>
<dbReference type="Gene3D" id="2.170.8.10">
    <property type="entry name" value="Phosphoenolpyruvate Carboxykinase, domain 2"/>
    <property type="match status" value="1"/>
</dbReference>
<feature type="binding site" evidence="8">
    <location>
        <position position="300"/>
    </location>
    <ligand>
        <name>Mn(2+)</name>
        <dbReference type="ChEBI" id="CHEBI:29035"/>
    </ligand>
</feature>
<dbReference type="InterPro" id="IPR008210">
    <property type="entry name" value="PEP_carboxykinase_N"/>
</dbReference>
<feature type="binding site" evidence="8">
    <location>
        <position position="419"/>
    </location>
    <ligand>
        <name>GTP</name>
        <dbReference type="ChEBI" id="CHEBI:37565"/>
    </ligand>
</feature>
<comment type="caution">
    <text evidence="11">The sequence shown here is derived from an EMBL/GenBank/DDBJ whole genome shotgun (WGS) entry which is preliminary data.</text>
</comment>
<keyword evidence="8" id="KW-0312">Gluconeogenesis</keyword>
<keyword evidence="4 8" id="KW-0210">Decarboxylase</keyword>
<dbReference type="PIRSF" id="PIRSF001348">
    <property type="entry name" value="PEP_carboxykinase_GTP"/>
    <property type="match status" value="1"/>
</dbReference>
<comment type="pathway">
    <text evidence="8">Carbohydrate biosynthesis; gluconeogenesis.</text>
</comment>
<evidence type="ECO:0000259" key="9">
    <source>
        <dbReference type="Pfam" id="PF00821"/>
    </source>
</evidence>
<organism evidence="11 12">
    <name type="scientific">Thermogymnomonas acidicola</name>
    <dbReference type="NCBI Taxonomy" id="399579"/>
    <lineage>
        <taxon>Archaea</taxon>
        <taxon>Methanobacteriati</taxon>
        <taxon>Thermoplasmatota</taxon>
        <taxon>Thermoplasmata</taxon>
        <taxon>Thermoplasmatales</taxon>
        <taxon>Thermogymnomonas</taxon>
    </lineage>
</organism>
<dbReference type="NCBIfam" id="NF003253">
    <property type="entry name" value="PRK04210.1"/>
    <property type="match status" value="1"/>
</dbReference>
<comment type="subcellular location">
    <subcellularLocation>
        <location evidence="8">Cytoplasm</location>
    </subcellularLocation>
</comment>
<evidence type="ECO:0000256" key="2">
    <source>
        <dbReference type="ARBA" id="ARBA00022723"/>
    </source>
</evidence>
<dbReference type="Proteomes" id="UP000632195">
    <property type="component" value="Unassembled WGS sequence"/>
</dbReference>
<evidence type="ECO:0000256" key="5">
    <source>
        <dbReference type="ARBA" id="ARBA00023134"/>
    </source>
</evidence>
<keyword evidence="2 8" id="KW-0479">Metal-binding</keyword>
<evidence type="ECO:0000313" key="11">
    <source>
        <dbReference type="EMBL" id="GGM77363.1"/>
    </source>
</evidence>
<dbReference type="EC" id="4.1.1.32" evidence="8"/>
<dbReference type="GO" id="GO:0030145">
    <property type="term" value="F:manganese ion binding"/>
    <property type="evidence" value="ECO:0007669"/>
    <property type="project" value="UniProtKB-UniRule"/>
</dbReference>
<dbReference type="GO" id="GO:0071333">
    <property type="term" value="P:cellular response to glucose stimulus"/>
    <property type="evidence" value="ECO:0007669"/>
    <property type="project" value="TreeGrafter"/>
</dbReference>
<feature type="binding site" evidence="8">
    <location>
        <position position="231"/>
    </location>
    <ligand>
        <name>Mn(2+)</name>
        <dbReference type="ChEBI" id="CHEBI:29035"/>
    </ligand>
</feature>
<evidence type="ECO:0000256" key="3">
    <source>
        <dbReference type="ARBA" id="ARBA00022741"/>
    </source>
</evidence>
<feature type="binding site" evidence="8">
    <location>
        <position position="273"/>
    </location>
    <ligand>
        <name>substrate</name>
    </ligand>
</feature>
<sequence>MVTTEFGWFEEEEEGYAEKYRGAVDSLKIENGVLRRYLTYFAALTRPDNIVLIRGDELEGIISSLVSEGKLIRLNGKTYPNSYLYRSDPSDVARSEKNTYICTPEREDAGPTNNWMNPADALARFRDLARGAYSGKTMYVVPYILGPEESPFAETGVEITDNPYVVANMMMITRSGKRALDRIGESTRFVLGVHVTGSLNPEERYIMHLPEDDMILSVNTAYGGNALLSKKCHALRIASVHAKRDGWMAEHMMAIEVVRPDGRAFGITGAFPSASGKTNLSMIMPPSDMEGWKAYLVSDDIAWMHSVNGSLYAINPEYGFFGVAPGTNERTNPNALDAIRHDTIFTNVALTDSGEPWWEGLGPRPPHLIDWQGRDCNGCEQAAHPNSRFTTPILNYRQLSAKYSDPRGLKVDAMLFGGRRSTLVPLVREARNWAQGVLFGAMLRAETTAAITGKVGVVRQDPMAMIAFCGYNMADYFSHWLRMGSMVKDRPRIYYVNWFRKDSKGEFIWPGFGENMRVIEWITGRVSGEITKGIETPIGILPEVDDIRAPGVSRERLEEILSVDRDGWLRELDEVEAFFSQFGDRFPVELRKEIERMREGLENW</sequence>
<gene>
    <name evidence="8 11" type="primary">pckG</name>
    <name evidence="11" type="ORF">GCM10007108_14440</name>
</gene>
<dbReference type="GO" id="GO:0042594">
    <property type="term" value="P:response to starvation"/>
    <property type="evidence" value="ECO:0007669"/>
    <property type="project" value="TreeGrafter"/>
</dbReference>
<feature type="domain" description="Phosphoenolpyruvate carboxykinase GTP-utilising N-terminal" evidence="10">
    <location>
        <begin position="37"/>
        <end position="243"/>
    </location>
</feature>
<feature type="binding site" evidence="8">
    <location>
        <position position="388"/>
    </location>
    <ligand>
        <name>GTP</name>
        <dbReference type="ChEBI" id="CHEBI:37565"/>
    </ligand>
</feature>
<evidence type="ECO:0000256" key="1">
    <source>
        <dbReference type="ARBA" id="ARBA00005796"/>
    </source>
</evidence>
<feature type="binding site" evidence="8">
    <location>
        <position position="251"/>
    </location>
    <ligand>
        <name>Mn(2+)</name>
        <dbReference type="ChEBI" id="CHEBI:29035"/>
    </ligand>
</feature>
<keyword evidence="5 8" id="KW-0342">GTP-binding</keyword>
<evidence type="ECO:0000313" key="12">
    <source>
        <dbReference type="Proteomes" id="UP000632195"/>
    </source>
</evidence>
<dbReference type="GO" id="GO:0004613">
    <property type="term" value="F:phosphoenolpyruvate carboxykinase (GTP) activity"/>
    <property type="evidence" value="ECO:0007669"/>
    <property type="project" value="UniProtKB-UniRule"/>
</dbReference>
<feature type="domain" description="Phosphoenolpyruvate carboxykinase C-terminal P-loop" evidence="9">
    <location>
        <begin position="247"/>
        <end position="598"/>
    </location>
</feature>